<name>F1Z5P2_9SPHN</name>
<dbReference type="EMBL" id="AEWJ01000023">
    <property type="protein sequence ID" value="EGD60152.1"/>
    <property type="molecule type" value="Genomic_DNA"/>
</dbReference>
<dbReference type="InterPro" id="IPR002053">
    <property type="entry name" value="Glyco_hydro_25"/>
</dbReference>
<protein>
    <submittedName>
        <fullName evidence="2">Glycoside hydrolase family protein</fullName>
    </submittedName>
</protein>
<keyword evidence="3" id="KW-1185">Reference proteome</keyword>
<dbReference type="PANTHER" id="PTHR34135:SF2">
    <property type="entry name" value="LYSOZYME"/>
    <property type="match status" value="1"/>
</dbReference>
<proteinExistence type="inferred from homology"/>
<organism evidence="2 3">
    <name type="scientific">Novosphingobium nitrogenifigens DSM 19370</name>
    <dbReference type="NCBI Taxonomy" id="983920"/>
    <lineage>
        <taxon>Bacteria</taxon>
        <taxon>Pseudomonadati</taxon>
        <taxon>Pseudomonadota</taxon>
        <taxon>Alphaproteobacteria</taxon>
        <taxon>Sphingomonadales</taxon>
        <taxon>Sphingomonadaceae</taxon>
        <taxon>Novosphingobium</taxon>
    </lineage>
</organism>
<comment type="caution">
    <text evidence="2">The sequence shown here is derived from an EMBL/GenBank/DDBJ whole genome shotgun (WGS) entry which is preliminary data.</text>
</comment>
<evidence type="ECO:0000313" key="3">
    <source>
        <dbReference type="Proteomes" id="UP000004728"/>
    </source>
</evidence>
<evidence type="ECO:0000256" key="1">
    <source>
        <dbReference type="ARBA" id="ARBA00010646"/>
    </source>
</evidence>
<dbReference type="PROSITE" id="PS51904">
    <property type="entry name" value="GLYCOSYL_HYDROL_F25_2"/>
    <property type="match status" value="1"/>
</dbReference>
<dbReference type="GO" id="GO:0016998">
    <property type="term" value="P:cell wall macromolecule catabolic process"/>
    <property type="evidence" value="ECO:0007669"/>
    <property type="project" value="InterPro"/>
</dbReference>
<dbReference type="InParanoid" id="F1Z5P2"/>
<dbReference type="SUPFAM" id="SSF51445">
    <property type="entry name" value="(Trans)glycosidases"/>
    <property type="match status" value="1"/>
</dbReference>
<comment type="similarity">
    <text evidence="1">Belongs to the glycosyl hydrolase 25 family.</text>
</comment>
<dbReference type="CDD" id="cd00599">
    <property type="entry name" value="GH25_muramidase"/>
    <property type="match status" value="1"/>
</dbReference>
<evidence type="ECO:0000313" key="2">
    <source>
        <dbReference type="EMBL" id="EGD60152.1"/>
    </source>
</evidence>
<dbReference type="AlphaFoldDB" id="F1Z5P2"/>
<reference evidence="2 3" key="1">
    <citation type="journal article" date="2012" name="J. Bacteriol.">
        <title>Draft Genome Sequence of Novosphingobium nitrogenifigens Y88T.</title>
        <authorList>
            <person name="Strabala T.J."/>
            <person name="Macdonald L."/>
            <person name="Liu V."/>
            <person name="Smit A.M."/>
        </authorList>
    </citation>
    <scope>NUCLEOTIDE SEQUENCE [LARGE SCALE GENOMIC DNA]</scope>
    <source>
        <strain evidence="2 3">DSM 19370</strain>
    </source>
</reference>
<dbReference type="HOGENOM" id="CLU_044973_6_2_5"/>
<gene>
    <name evidence="2" type="ORF">Y88_2026</name>
</gene>
<accession>F1Z5P2</accession>
<sequence length="217" mass="23535">MALGTLGLHYVADHWAPDRTSYPVQGLWLDAHDGPVEWHTIKATGPGGHGADFVYLTASSGAGNRDLAFVDSVDAAHAAGLQVGAVHVYDLCAPADGQAGNFVTTVPRDRGLLPAAISISLDPEHCPNPPREATIDSELTTFINEVERHLGHPVVLMPSPEVEERYHLAARIERNVWITGDYWVPGYVSRPWVLWTATHRLHIAGVAGPVRWVAVQP</sequence>
<keyword evidence="2" id="KW-0378">Hydrolase</keyword>
<dbReference type="STRING" id="983920.Y88_2026"/>
<dbReference type="eggNOG" id="COG3757">
    <property type="taxonomic scope" value="Bacteria"/>
</dbReference>
<dbReference type="InterPro" id="IPR017853">
    <property type="entry name" value="GH"/>
</dbReference>
<dbReference type="PANTHER" id="PTHR34135">
    <property type="entry name" value="LYSOZYME"/>
    <property type="match status" value="1"/>
</dbReference>
<dbReference type="Gene3D" id="3.20.20.80">
    <property type="entry name" value="Glycosidases"/>
    <property type="match status" value="1"/>
</dbReference>
<dbReference type="GO" id="GO:0003796">
    <property type="term" value="F:lysozyme activity"/>
    <property type="evidence" value="ECO:0007669"/>
    <property type="project" value="InterPro"/>
</dbReference>
<dbReference type="Proteomes" id="UP000004728">
    <property type="component" value="Unassembled WGS sequence"/>
</dbReference>
<dbReference type="GO" id="GO:0009253">
    <property type="term" value="P:peptidoglycan catabolic process"/>
    <property type="evidence" value="ECO:0007669"/>
    <property type="project" value="InterPro"/>
</dbReference>
<dbReference type="Pfam" id="PF01183">
    <property type="entry name" value="Glyco_hydro_25"/>
    <property type="match status" value="1"/>
</dbReference>
<dbReference type="GO" id="GO:0016052">
    <property type="term" value="P:carbohydrate catabolic process"/>
    <property type="evidence" value="ECO:0007669"/>
    <property type="project" value="TreeGrafter"/>
</dbReference>